<name>A0A844QDS3_9HYPH</name>
<evidence type="ECO:0000256" key="2">
    <source>
        <dbReference type="ARBA" id="ARBA00023015"/>
    </source>
</evidence>
<feature type="domain" description="HTH lysR-type" evidence="5">
    <location>
        <begin position="3"/>
        <end position="60"/>
    </location>
</feature>
<dbReference type="GO" id="GO:0003677">
    <property type="term" value="F:DNA binding"/>
    <property type="evidence" value="ECO:0007669"/>
    <property type="project" value="UniProtKB-KW"/>
</dbReference>
<evidence type="ECO:0000313" key="6">
    <source>
        <dbReference type="EMBL" id="MVA96248.1"/>
    </source>
</evidence>
<dbReference type="PANTHER" id="PTHR30419">
    <property type="entry name" value="HTH-TYPE TRANSCRIPTIONAL REGULATOR YBHD"/>
    <property type="match status" value="1"/>
</dbReference>
<dbReference type="Pfam" id="PF00126">
    <property type="entry name" value="HTH_1"/>
    <property type="match status" value="1"/>
</dbReference>
<comment type="caution">
    <text evidence="6">The sequence shown here is derived from an EMBL/GenBank/DDBJ whole genome shotgun (WGS) entry which is preliminary data.</text>
</comment>
<organism evidence="6 7">
    <name type="scientific">Nitratireductor arenosus</name>
    <dbReference type="NCBI Taxonomy" id="2682096"/>
    <lineage>
        <taxon>Bacteria</taxon>
        <taxon>Pseudomonadati</taxon>
        <taxon>Pseudomonadota</taxon>
        <taxon>Alphaproteobacteria</taxon>
        <taxon>Hyphomicrobiales</taxon>
        <taxon>Phyllobacteriaceae</taxon>
        <taxon>Nitratireductor</taxon>
    </lineage>
</organism>
<dbReference type="PANTHER" id="PTHR30419:SF30">
    <property type="entry name" value="LYSR FAMILY TRANSCRIPTIONAL REGULATOR"/>
    <property type="match status" value="1"/>
</dbReference>
<protein>
    <submittedName>
        <fullName evidence="6">LysR family transcriptional regulator</fullName>
    </submittedName>
</protein>
<keyword evidence="2" id="KW-0805">Transcription regulation</keyword>
<evidence type="ECO:0000259" key="5">
    <source>
        <dbReference type="PROSITE" id="PS50931"/>
    </source>
</evidence>
<evidence type="ECO:0000256" key="1">
    <source>
        <dbReference type="ARBA" id="ARBA00009437"/>
    </source>
</evidence>
<dbReference type="GO" id="GO:0005829">
    <property type="term" value="C:cytosol"/>
    <property type="evidence" value="ECO:0007669"/>
    <property type="project" value="TreeGrafter"/>
</dbReference>
<dbReference type="AlphaFoldDB" id="A0A844QDS3"/>
<dbReference type="EMBL" id="WPHG01000001">
    <property type="protein sequence ID" value="MVA96248.1"/>
    <property type="molecule type" value="Genomic_DNA"/>
</dbReference>
<comment type="similarity">
    <text evidence="1">Belongs to the LysR transcriptional regulatory family.</text>
</comment>
<keyword evidence="4" id="KW-0804">Transcription</keyword>
<dbReference type="Pfam" id="PF03466">
    <property type="entry name" value="LysR_substrate"/>
    <property type="match status" value="1"/>
</dbReference>
<reference evidence="6 7" key="1">
    <citation type="submission" date="2019-12" db="EMBL/GenBank/DDBJ databases">
        <title>Nitratireductor arenosus sp. nov., Isolated from sea sand, Jeju island, South Korea.</title>
        <authorList>
            <person name="Kim W."/>
        </authorList>
    </citation>
    <scope>NUCLEOTIDE SEQUENCE [LARGE SCALE GENOMIC DNA]</scope>
    <source>
        <strain evidence="6 7">CAU 1489</strain>
    </source>
</reference>
<dbReference type="Gene3D" id="1.10.10.10">
    <property type="entry name" value="Winged helix-like DNA-binding domain superfamily/Winged helix DNA-binding domain"/>
    <property type="match status" value="1"/>
</dbReference>
<dbReference type="InterPro" id="IPR036388">
    <property type="entry name" value="WH-like_DNA-bd_sf"/>
</dbReference>
<proteinExistence type="inferred from homology"/>
<sequence>MNITLRQLRAFYEVAKTQSFTLAASNMKLTQSAVSMLVRQLEAEYGLALFNRVQRSAQLTEVGRQMLPITERMLEDLRQVHEGAADLKALRRGTLRIAVPQMLACSWLPPLAAEFMAAFPDIGLHVMDTTGDRIVSAVQDNEAEIGIGPQRPAPAEIAAEPLWEEPIQVALPRNSPLGDADCLTWKDLRGENWIQYSDDFTLYLERTIWAKLPIPDARTTNVRYLTTALSFVGLGLGVTAAPQYARSFADQFAVRFARIEAGRIMRAFYIYSRKNHSRSPAANAFISFLNNKIGNSS</sequence>
<dbReference type="Proteomes" id="UP000463224">
    <property type="component" value="Unassembled WGS sequence"/>
</dbReference>
<dbReference type="GO" id="GO:0003700">
    <property type="term" value="F:DNA-binding transcription factor activity"/>
    <property type="evidence" value="ECO:0007669"/>
    <property type="project" value="InterPro"/>
</dbReference>
<evidence type="ECO:0000313" key="7">
    <source>
        <dbReference type="Proteomes" id="UP000463224"/>
    </source>
</evidence>
<accession>A0A844QDS3</accession>
<dbReference type="InterPro" id="IPR005119">
    <property type="entry name" value="LysR_subst-bd"/>
</dbReference>
<evidence type="ECO:0000256" key="4">
    <source>
        <dbReference type="ARBA" id="ARBA00023163"/>
    </source>
</evidence>
<dbReference type="InterPro" id="IPR050950">
    <property type="entry name" value="HTH-type_LysR_regulators"/>
</dbReference>
<keyword evidence="3" id="KW-0238">DNA-binding</keyword>
<gene>
    <name evidence="6" type="ORF">GN330_03155</name>
</gene>
<dbReference type="RefSeq" id="WP_156711210.1">
    <property type="nucleotide sequence ID" value="NZ_WPHG01000001.1"/>
</dbReference>
<evidence type="ECO:0000256" key="3">
    <source>
        <dbReference type="ARBA" id="ARBA00023125"/>
    </source>
</evidence>
<dbReference type="SUPFAM" id="SSF46785">
    <property type="entry name" value="Winged helix' DNA-binding domain"/>
    <property type="match status" value="1"/>
</dbReference>
<keyword evidence="7" id="KW-1185">Reference proteome</keyword>
<dbReference type="InterPro" id="IPR000847">
    <property type="entry name" value="LysR_HTH_N"/>
</dbReference>
<dbReference type="SUPFAM" id="SSF53850">
    <property type="entry name" value="Periplasmic binding protein-like II"/>
    <property type="match status" value="1"/>
</dbReference>
<dbReference type="PROSITE" id="PS50931">
    <property type="entry name" value="HTH_LYSR"/>
    <property type="match status" value="1"/>
</dbReference>
<dbReference type="Gene3D" id="3.40.190.290">
    <property type="match status" value="1"/>
</dbReference>
<dbReference type="InterPro" id="IPR036390">
    <property type="entry name" value="WH_DNA-bd_sf"/>
</dbReference>
<dbReference type="FunFam" id="1.10.10.10:FF:000001">
    <property type="entry name" value="LysR family transcriptional regulator"/>
    <property type="match status" value="1"/>
</dbReference>
<dbReference type="PRINTS" id="PR00039">
    <property type="entry name" value="HTHLYSR"/>
</dbReference>